<proteinExistence type="predicted"/>
<dbReference type="RefSeq" id="WP_345301444.1">
    <property type="nucleotide sequence ID" value="NZ_BAABJE010000001.1"/>
</dbReference>
<dbReference type="EMBL" id="BAABJE010000001">
    <property type="protein sequence ID" value="GAA4781514.1"/>
    <property type="molecule type" value="Genomic_DNA"/>
</dbReference>
<protein>
    <recommendedName>
        <fullName evidence="3">Acyl carrier protein</fullName>
    </recommendedName>
</protein>
<gene>
    <name evidence="1" type="ORF">GCM10023307_02370</name>
</gene>
<keyword evidence="2" id="KW-1185">Reference proteome</keyword>
<sequence length="128" mass="13598">MVAPEECAMDDEKRLTEALRETLLHIAGVSGAVAKRLRPGQSLNADLGLDDVDLEVLAGSQRKLGDRMREDHGITRIDADELFDLAVGDVFGLTVQRALGRMLSAPEVAALFVLAQAGLRGTVGSDAS</sequence>
<evidence type="ECO:0008006" key="3">
    <source>
        <dbReference type="Google" id="ProtNLM"/>
    </source>
</evidence>
<accession>A0ABP9AI29</accession>
<reference evidence="2" key="1">
    <citation type="journal article" date="2019" name="Int. J. Syst. Evol. Microbiol.">
        <title>The Global Catalogue of Microorganisms (GCM) 10K type strain sequencing project: providing services to taxonomists for standard genome sequencing and annotation.</title>
        <authorList>
            <consortium name="The Broad Institute Genomics Platform"/>
            <consortium name="The Broad Institute Genome Sequencing Center for Infectious Disease"/>
            <person name="Wu L."/>
            <person name="Ma J."/>
        </authorList>
    </citation>
    <scope>NUCLEOTIDE SEQUENCE [LARGE SCALE GENOMIC DNA]</scope>
    <source>
        <strain evidence="2">JCM 18204</strain>
    </source>
</reference>
<evidence type="ECO:0000313" key="2">
    <source>
        <dbReference type="Proteomes" id="UP001499959"/>
    </source>
</evidence>
<evidence type="ECO:0000313" key="1">
    <source>
        <dbReference type="EMBL" id="GAA4781514.1"/>
    </source>
</evidence>
<organism evidence="1 2">
    <name type="scientific">Lysobacter hankyongensis</name>
    <dbReference type="NCBI Taxonomy" id="1176535"/>
    <lineage>
        <taxon>Bacteria</taxon>
        <taxon>Pseudomonadati</taxon>
        <taxon>Pseudomonadota</taxon>
        <taxon>Gammaproteobacteria</taxon>
        <taxon>Lysobacterales</taxon>
        <taxon>Lysobacteraceae</taxon>
        <taxon>Lysobacter</taxon>
    </lineage>
</organism>
<dbReference type="Proteomes" id="UP001499959">
    <property type="component" value="Unassembled WGS sequence"/>
</dbReference>
<comment type="caution">
    <text evidence="1">The sequence shown here is derived from an EMBL/GenBank/DDBJ whole genome shotgun (WGS) entry which is preliminary data.</text>
</comment>
<name>A0ABP9AI29_9GAMM</name>